<name>A0ABX2CRT2_9BRAD</name>
<keyword evidence="2" id="KW-1185">Reference proteome</keyword>
<protein>
    <submittedName>
        <fullName evidence="1">Uncharacterized protein</fullName>
    </submittedName>
</protein>
<dbReference type="EMBL" id="JABFDN010000029">
    <property type="protein sequence ID" value="NPU69987.1"/>
    <property type="molecule type" value="Genomic_DNA"/>
</dbReference>
<evidence type="ECO:0000313" key="2">
    <source>
        <dbReference type="Proteomes" id="UP000886476"/>
    </source>
</evidence>
<proteinExistence type="predicted"/>
<accession>A0ABX2CRT2</accession>
<comment type="caution">
    <text evidence="1">The sequence shown here is derived from an EMBL/GenBank/DDBJ whole genome shotgun (WGS) entry which is preliminary data.</text>
</comment>
<evidence type="ECO:0000313" key="1">
    <source>
        <dbReference type="EMBL" id="NPU69987.1"/>
    </source>
</evidence>
<reference evidence="1" key="1">
    <citation type="submission" date="2020-05" db="EMBL/GenBank/DDBJ databases">
        <title>Nod-independent and nitrogen-fixing Bradyrhizobium aeschynomene sp. nov. isolated from nodules of Aeschynomene indica.</title>
        <authorList>
            <person name="Zhang Z."/>
        </authorList>
    </citation>
    <scope>NUCLEOTIDE SEQUENCE</scope>
    <source>
        <strain evidence="1">83012</strain>
    </source>
</reference>
<dbReference type="Proteomes" id="UP000886476">
    <property type="component" value="Unassembled WGS sequence"/>
</dbReference>
<organism evidence="1 2">
    <name type="scientific">Bradyrhizobium aeschynomenes</name>
    <dbReference type="NCBI Taxonomy" id="2734909"/>
    <lineage>
        <taxon>Bacteria</taxon>
        <taxon>Pseudomonadati</taxon>
        <taxon>Pseudomonadota</taxon>
        <taxon>Alphaproteobacteria</taxon>
        <taxon>Hyphomicrobiales</taxon>
        <taxon>Nitrobacteraceae</taxon>
        <taxon>Bradyrhizobium</taxon>
    </lineage>
</organism>
<sequence>MSQDLHDGIVLFAPLSPGCERILLGTIEIGEIRPTQHPSARLPICFKLDLPNVSSRPWHPAQSIEDARRLAAAKIGDWIDAAGLVPVRANQQERQD</sequence>
<dbReference type="RefSeq" id="WP_172115525.1">
    <property type="nucleotide sequence ID" value="NZ_JABFDN010000029.1"/>
</dbReference>
<gene>
    <name evidence="1" type="ORF">HL667_33700</name>
</gene>